<reference evidence="6" key="2">
    <citation type="journal article" date="2008" name="PLoS Biol.">
        <title>Population genomic analysis of strain variation in Leptospirillum group II bacteria involved in acid mine drainage formation.</title>
        <authorList>
            <person name="Simmons S.L."/>
            <person name="Dibartolo G."/>
            <person name="Denef V.J."/>
            <person name="Goltsman D.S."/>
            <person name="Thelen M.P."/>
            <person name="Banfield J.F."/>
        </authorList>
    </citation>
    <scope>NUCLEOTIDE SEQUENCE [LARGE SCALE GENOMIC DNA]</scope>
</reference>
<proteinExistence type="inferred from homology"/>
<reference evidence="6" key="1">
    <citation type="journal article" date="2004" name="Nature">
        <title>Community structure and metabolism through reconstruction of microbial genomes from the environment.</title>
        <authorList>
            <person name="Tyson G.W."/>
            <person name="Chapman J."/>
            <person name="Hugenholtz P."/>
            <person name="Allen E.E."/>
            <person name="Ram R.J."/>
            <person name="Richardson P.M."/>
            <person name="Solovyev V.V."/>
            <person name="Rubin E.M."/>
            <person name="Rokhsar D.S."/>
            <person name="Banfield J.F."/>
        </authorList>
    </citation>
    <scope>NUCLEOTIDE SEQUENCE [LARGE SCALE GENOMIC DNA]</scope>
</reference>
<organism evidence="6">
    <name type="scientific">Leptospirillum sp. Group II '5-way CG'</name>
    <dbReference type="NCBI Taxonomy" id="419541"/>
    <lineage>
        <taxon>Bacteria</taxon>
        <taxon>Pseudomonadati</taxon>
        <taxon>Nitrospirota</taxon>
        <taxon>Nitrospiria</taxon>
        <taxon>Nitrospirales</taxon>
        <taxon>Nitrospiraceae</taxon>
        <taxon>Leptospirillum</taxon>
    </lineage>
</organism>
<protein>
    <recommendedName>
        <fullName evidence="4 5">Large ribosomal subunit protein bL32</fullName>
    </recommendedName>
</protein>
<dbReference type="AlphaFoldDB" id="B6AL33"/>
<evidence type="ECO:0000313" key="6">
    <source>
        <dbReference type="EMBL" id="EDZ40287.1"/>
    </source>
</evidence>
<comment type="similarity">
    <text evidence="1 5">Belongs to the bacterial ribosomal protein bL32 family.</text>
</comment>
<gene>
    <name evidence="5" type="primary">rpmF</name>
    <name evidence="6" type="ORF">CGL2_11346066</name>
</gene>
<evidence type="ECO:0000256" key="1">
    <source>
        <dbReference type="ARBA" id="ARBA00008560"/>
    </source>
</evidence>
<keyword evidence="3 5" id="KW-0687">Ribonucleoprotein</keyword>
<dbReference type="SUPFAM" id="SSF57829">
    <property type="entry name" value="Zn-binding ribosomal proteins"/>
    <property type="match status" value="1"/>
</dbReference>
<dbReference type="InterPro" id="IPR011332">
    <property type="entry name" value="Ribosomal_zn-bd"/>
</dbReference>
<dbReference type="GO" id="GO:0015934">
    <property type="term" value="C:large ribosomal subunit"/>
    <property type="evidence" value="ECO:0007669"/>
    <property type="project" value="InterPro"/>
</dbReference>
<name>B6AL33_9BACT</name>
<evidence type="ECO:0000256" key="3">
    <source>
        <dbReference type="ARBA" id="ARBA00023274"/>
    </source>
</evidence>
<evidence type="ECO:0000256" key="4">
    <source>
        <dbReference type="ARBA" id="ARBA00035178"/>
    </source>
</evidence>
<accession>B6AL33</accession>
<dbReference type="EMBL" id="DS995259">
    <property type="protein sequence ID" value="EDZ40287.1"/>
    <property type="molecule type" value="Genomic_DNA"/>
</dbReference>
<dbReference type="Pfam" id="PF01783">
    <property type="entry name" value="Ribosomal_L32p"/>
    <property type="match status" value="1"/>
</dbReference>
<sequence>MAHPKTKISRTRRDKRRTHKKLVAGPAVTCPNCGMTKNLIMFVFPAGFIKIDPFSGLKTASSLHG</sequence>
<dbReference type="NCBIfam" id="TIGR01031">
    <property type="entry name" value="rpmF_bact"/>
    <property type="match status" value="1"/>
</dbReference>
<evidence type="ECO:0000256" key="5">
    <source>
        <dbReference type="HAMAP-Rule" id="MF_00340"/>
    </source>
</evidence>
<dbReference type="GO" id="GO:0003735">
    <property type="term" value="F:structural constituent of ribosome"/>
    <property type="evidence" value="ECO:0007669"/>
    <property type="project" value="InterPro"/>
</dbReference>
<dbReference type="GO" id="GO:0006412">
    <property type="term" value="P:translation"/>
    <property type="evidence" value="ECO:0007669"/>
    <property type="project" value="UniProtKB-UniRule"/>
</dbReference>
<keyword evidence="2 5" id="KW-0689">Ribosomal protein</keyword>
<dbReference type="InterPro" id="IPR002677">
    <property type="entry name" value="Ribosomal_bL32"/>
</dbReference>
<evidence type="ECO:0000256" key="2">
    <source>
        <dbReference type="ARBA" id="ARBA00022980"/>
    </source>
</evidence>
<dbReference type="HAMAP" id="MF_00340">
    <property type="entry name" value="Ribosomal_bL32"/>
    <property type="match status" value="1"/>
</dbReference>